<sequence>MKIKVDLSNFIISSKQFAVFYIDAEQLKTVKDVIHYICTTFELDDVQEMKGFSLYEDIWYIPSNQSSYIFKEMNGIIRLFDDEEIIKRKYDDNQNVRTVDIDVNDNNNNNNKTNDDSLKSLFLLNGGTTPFEEEIPLQNVNLFSDEVDLIPMETEIKLTSPTVENVPEAKTEIDISHIASSCNNIKEGNIDKISSKLCVTDENQIIDDANISVCSLDSSLNIFQKKKRKRKHCKKGKNKKRVIYSDEKNNSMHVYNDDKSTIPNKFKNVEKHPVNRVHKIFNSEGEEEEVNEQISNAFKRKSFKNIDKDRFSDTNIKGKTQVDFSESVEQHANEDCQTMEFVNTETEVNSTDQQSFKNQQRLVEEAIKVLPPTVILDAHETPLDVKIKFKNLLTYESRIKPKVFVRERGISYKQNGDISAFYSLPRSFASKRYLGNYEREEEEIYSINNARLKNIKSYHTQENNKVSYESSSSCTPKREKSPNKRFDKISPCANNYERKIISEASVSDQELISRQINDKAQLSFTGDNFTGGEIHEENGKVLNAIGFTLKSFQNKVSSSKKENDRSDRDETLTTFVTDTSKRTQVYRDEENRLLHQSESYSDQELTTIHLSDVEKAQSSASLDNFVGCKPRKKNRRYFSSIGNTLRTLKYSNYNIRKDKNRNENDEVFSPRNTEEFNNKSEVIKLEKFRLSKPELGNCSYTDTPTTASFKVTNKESTSHLPFSKTNFKSCSPENSDFVNKDNTNTNDVNVSINLDSNEEDCAKKIETNLHQMKNPTAEKESSKNHKINYESYPELGTLPKVGDIIATKILTVDPNMCPYYSNYRPARIIMVEGLNLTLQFLDDPEESLQENGKEIIINDSSEITIDWRDLKSTRLIFP</sequence>
<evidence type="ECO:0000256" key="1">
    <source>
        <dbReference type="SAM" id="MobiDB-lite"/>
    </source>
</evidence>
<evidence type="ECO:0000313" key="2">
    <source>
        <dbReference type="EMBL" id="KAB7506716.1"/>
    </source>
</evidence>
<dbReference type="EMBL" id="SEYY01000690">
    <property type="protein sequence ID" value="KAB7506716.1"/>
    <property type="molecule type" value="Genomic_DNA"/>
</dbReference>
<evidence type="ECO:0000313" key="3">
    <source>
        <dbReference type="Proteomes" id="UP000326759"/>
    </source>
</evidence>
<feature type="compositionally biased region" description="Basic and acidic residues" evidence="1">
    <location>
        <begin position="559"/>
        <end position="571"/>
    </location>
</feature>
<feature type="region of interest" description="Disordered" evidence="1">
    <location>
        <begin position="556"/>
        <end position="575"/>
    </location>
</feature>
<keyword evidence="3" id="KW-1185">Reference proteome</keyword>
<protein>
    <recommendedName>
        <fullName evidence="4">Coilin</fullName>
    </recommendedName>
</protein>
<dbReference type="AlphaFoldDB" id="A0A5N5TKQ0"/>
<feature type="region of interest" description="Disordered" evidence="1">
    <location>
        <begin position="464"/>
        <end position="489"/>
    </location>
</feature>
<dbReference type="OrthoDB" id="6379018at2759"/>
<reference evidence="2 3" key="1">
    <citation type="journal article" date="2019" name="PLoS Biol.">
        <title>Sex chromosomes control vertical transmission of feminizing Wolbachia symbionts in an isopod.</title>
        <authorList>
            <person name="Becking T."/>
            <person name="Chebbi M.A."/>
            <person name="Giraud I."/>
            <person name="Moumen B."/>
            <person name="Laverre T."/>
            <person name="Caubet Y."/>
            <person name="Peccoud J."/>
            <person name="Gilbert C."/>
            <person name="Cordaux R."/>
        </authorList>
    </citation>
    <scope>NUCLEOTIDE SEQUENCE [LARGE SCALE GENOMIC DNA]</scope>
    <source>
        <strain evidence="2">ANa2</strain>
        <tissue evidence="2">Whole body excluding digestive tract and cuticle</tissue>
    </source>
</reference>
<dbReference type="Proteomes" id="UP000326759">
    <property type="component" value="Unassembled WGS sequence"/>
</dbReference>
<feature type="compositionally biased region" description="Basic and acidic residues" evidence="1">
    <location>
        <begin position="476"/>
        <end position="488"/>
    </location>
</feature>
<gene>
    <name evidence="2" type="ORF">Anas_00722</name>
</gene>
<proteinExistence type="predicted"/>
<feature type="compositionally biased region" description="Polar residues" evidence="1">
    <location>
        <begin position="464"/>
        <end position="475"/>
    </location>
</feature>
<comment type="caution">
    <text evidence="2">The sequence shown here is derived from an EMBL/GenBank/DDBJ whole genome shotgun (WGS) entry which is preliminary data.</text>
</comment>
<evidence type="ECO:0008006" key="4">
    <source>
        <dbReference type="Google" id="ProtNLM"/>
    </source>
</evidence>
<name>A0A5N5TKQ0_9CRUS</name>
<organism evidence="2 3">
    <name type="scientific">Armadillidium nasatum</name>
    <dbReference type="NCBI Taxonomy" id="96803"/>
    <lineage>
        <taxon>Eukaryota</taxon>
        <taxon>Metazoa</taxon>
        <taxon>Ecdysozoa</taxon>
        <taxon>Arthropoda</taxon>
        <taxon>Crustacea</taxon>
        <taxon>Multicrustacea</taxon>
        <taxon>Malacostraca</taxon>
        <taxon>Eumalacostraca</taxon>
        <taxon>Peracarida</taxon>
        <taxon>Isopoda</taxon>
        <taxon>Oniscidea</taxon>
        <taxon>Crinocheta</taxon>
        <taxon>Armadillidiidae</taxon>
        <taxon>Armadillidium</taxon>
    </lineage>
</organism>
<accession>A0A5N5TKQ0</accession>